<gene>
    <name evidence="2" type="ORF">DYU11_20630</name>
</gene>
<organism evidence="2 3">
    <name type="scientific">Fibrisoma montanum</name>
    <dbReference type="NCBI Taxonomy" id="2305895"/>
    <lineage>
        <taxon>Bacteria</taxon>
        <taxon>Pseudomonadati</taxon>
        <taxon>Bacteroidota</taxon>
        <taxon>Cytophagia</taxon>
        <taxon>Cytophagales</taxon>
        <taxon>Spirosomataceae</taxon>
        <taxon>Fibrisoma</taxon>
    </lineage>
</organism>
<protein>
    <submittedName>
        <fullName evidence="2">FAD-dependent oxidoreductase</fullName>
    </submittedName>
</protein>
<dbReference type="RefSeq" id="WP_119669623.1">
    <property type="nucleotide sequence ID" value="NZ_QXED01000006.1"/>
</dbReference>
<dbReference type="InterPro" id="IPR002937">
    <property type="entry name" value="Amino_oxidase"/>
</dbReference>
<dbReference type="PANTHER" id="PTHR42923">
    <property type="entry name" value="PROTOPORPHYRINOGEN OXIDASE"/>
    <property type="match status" value="1"/>
</dbReference>
<dbReference type="OrthoDB" id="8845488at2"/>
<dbReference type="Pfam" id="PF01593">
    <property type="entry name" value="Amino_oxidase"/>
    <property type="match status" value="1"/>
</dbReference>
<dbReference type="InterPro" id="IPR050464">
    <property type="entry name" value="Zeta_carotene_desat/Oxidored"/>
</dbReference>
<dbReference type="Gene3D" id="3.50.50.60">
    <property type="entry name" value="FAD/NAD(P)-binding domain"/>
    <property type="match status" value="1"/>
</dbReference>
<dbReference type="PRINTS" id="PR00419">
    <property type="entry name" value="ADXRDTASE"/>
</dbReference>
<reference evidence="2 3" key="1">
    <citation type="submission" date="2018-08" db="EMBL/GenBank/DDBJ databases">
        <title>Fibrisoma montanum sp. nov., isolated from Danxia mountain soil.</title>
        <authorList>
            <person name="Huang Y."/>
        </authorList>
    </citation>
    <scope>NUCLEOTIDE SEQUENCE [LARGE SCALE GENOMIC DNA]</scope>
    <source>
        <strain evidence="2 3">HYT19</strain>
    </source>
</reference>
<dbReference type="PANTHER" id="PTHR42923:SF46">
    <property type="entry name" value="AMINE OXIDASE"/>
    <property type="match status" value="1"/>
</dbReference>
<evidence type="ECO:0000313" key="2">
    <source>
        <dbReference type="EMBL" id="RIV20455.1"/>
    </source>
</evidence>
<dbReference type="EMBL" id="QXED01000006">
    <property type="protein sequence ID" value="RIV20455.1"/>
    <property type="molecule type" value="Genomic_DNA"/>
</dbReference>
<name>A0A418M3R7_9BACT</name>
<accession>A0A418M3R7</accession>
<evidence type="ECO:0000259" key="1">
    <source>
        <dbReference type="Pfam" id="PF01593"/>
    </source>
</evidence>
<proteinExistence type="predicted"/>
<evidence type="ECO:0000313" key="3">
    <source>
        <dbReference type="Proteomes" id="UP000283523"/>
    </source>
</evidence>
<comment type="caution">
    <text evidence="2">The sequence shown here is derived from an EMBL/GenBank/DDBJ whole genome shotgun (WGS) entry which is preliminary data.</text>
</comment>
<dbReference type="GO" id="GO:0016491">
    <property type="term" value="F:oxidoreductase activity"/>
    <property type="evidence" value="ECO:0007669"/>
    <property type="project" value="InterPro"/>
</dbReference>
<dbReference type="Proteomes" id="UP000283523">
    <property type="component" value="Unassembled WGS sequence"/>
</dbReference>
<keyword evidence="3" id="KW-1185">Reference proteome</keyword>
<dbReference type="AlphaFoldDB" id="A0A418M3R7"/>
<sequence>MNIKVAVIGGGVAGMSAAHELIERGFEVAVYEKQPVYVGGKARSVDAEHTAKGGRKPLPGEHGFRFFPGFYKHITDTMKRIPFPGNVNGVFDNLVQSERVMLARFGKPPIVSTVNFPKNRADLKVLINAVTHANTGVTEADKKLFADKLWQVMSSSYDRRQQEYERISWWQFMEADQETDGRQPSPYEEYFVGGLTHTLVAAQPKLMSTKTGGDMLLQLLFLMLNPTGHADRVLNGPTNEAWLFPWLNYLKQKGVAYYHHHEATAFHCDRETRSIKGVMVKNTQTGEEKLIKADYYIAAVPLERMAKLVNDNMIAVDTAFDFIDDLAAKRAKSLNWMSGIQYYLREDVQLTKGHVIFIDSPWAVTAISQLQFWKNFDIRQYGNGEVKGILSVDVSDWFSKGLNGKSACDCSMEEIIDEVWNQMEKSLNVDGQKVLDRSMIITTHLDCDIRDTEIAPHDFKTRNAEPLLVNTPNSWSKRPEAYSNIKNLFLAADYVRTHTDLATMEGANEAARRAVNGVITATGANVELCKVWPLHEPNILAVLRWLDRRRYERGLPWTNEVPWLFGLLHEVVYLFHKLTGFRRASKPVRV</sequence>
<dbReference type="InterPro" id="IPR036188">
    <property type="entry name" value="FAD/NAD-bd_sf"/>
</dbReference>
<feature type="domain" description="Amine oxidase" evidence="1">
    <location>
        <begin position="12"/>
        <end position="519"/>
    </location>
</feature>
<dbReference type="SUPFAM" id="SSF51905">
    <property type="entry name" value="FAD/NAD(P)-binding domain"/>
    <property type="match status" value="1"/>
</dbReference>